<dbReference type="PRINTS" id="PR00344">
    <property type="entry name" value="BCTRLSENSOR"/>
</dbReference>
<feature type="transmembrane region" description="Helical" evidence="11">
    <location>
        <begin position="134"/>
        <end position="161"/>
    </location>
</feature>
<dbReference type="CDD" id="cd00082">
    <property type="entry name" value="HisKA"/>
    <property type="match status" value="1"/>
</dbReference>
<dbReference type="GO" id="GO:0005886">
    <property type="term" value="C:plasma membrane"/>
    <property type="evidence" value="ECO:0007669"/>
    <property type="project" value="UniProtKB-SubCell"/>
</dbReference>
<dbReference type="Gene3D" id="6.10.340.10">
    <property type="match status" value="1"/>
</dbReference>
<sequence>MKLKYKIPCLFLVLAVVVFLWVLGFLVFYVHHVFIQQVADRTEEDVQENIAMVRQVEELHRQPEALKQALRQMAAEEGIRLEYRGEVGRFAEGTLAPNRFTVALSLPVNDGQRKVGELKIIRQPRLVEFGVGRLINWTVFAFVFILVIFLIGMTIHFHHFITKPIQNLNKRLSQIRLRRRPQPIHYRQNNEIGDLYRHVYAMEQRLDRAYGEQLHMITSIAHDLKTPLTTIQGFLELLASGVIKDPNKQEETIRLLQTKAASMQNLVAEFSAYGKHEVDLIEMQTSLIRADAFFNSIATEYEAECAGLGIGFRAHHLFTEETRLDANPEWLRRVVANLISNAVRYAQTEDLMIHFTGYIDAEMAQFLIEDNGVGVPQAELPHLFNKFHTVDRARQAENGGTGLGLAICRTIVERHGGEMEAFPARLGGLAVRFAIPIAQSSD</sequence>
<gene>
    <name evidence="13" type="ORF">SAMN06265361_101336</name>
</gene>
<name>A0AA45WJ57_9BACL</name>
<organism evidence="13 14">
    <name type="scientific">Laceyella tengchongensis</name>
    <dbReference type="NCBI Taxonomy" id="574699"/>
    <lineage>
        <taxon>Bacteria</taxon>
        <taxon>Bacillati</taxon>
        <taxon>Bacillota</taxon>
        <taxon>Bacilli</taxon>
        <taxon>Bacillales</taxon>
        <taxon>Thermoactinomycetaceae</taxon>
        <taxon>Laceyella</taxon>
    </lineage>
</organism>
<evidence type="ECO:0000313" key="13">
    <source>
        <dbReference type="EMBL" id="SMP02342.1"/>
    </source>
</evidence>
<comment type="caution">
    <text evidence="13">The sequence shown here is derived from an EMBL/GenBank/DDBJ whole genome shotgun (WGS) entry which is preliminary data.</text>
</comment>
<dbReference type="GO" id="GO:0000155">
    <property type="term" value="F:phosphorelay sensor kinase activity"/>
    <property type="evidence" value="ECO:0007669"/>
    <property type="project" value="InterPro"/>
</dbReference>
<evidence type="ECO:0000256" key="2">
    <source>
        <dbReference type="ARBA" id="ARBA00004651"/>
    </source>
</evidence>
<keyword evidence="11" id="KW-1133">Transmembrane helix</keyword>
<evidence type="ECO:0000256" key="11">
    <source>
        <dbReference type="SAM" id="Phobius"/>
    </source>
</evidence>
<keyword evidence="11" id="KW-0812">Transmembrane</keyword>
<dbReference type="EMBL" id="FXTU01000001">
    <property type="protein sequence ID" value="SMP02342.1"/>
    <property type="molecule type" value="Genomic_DNA"/>
</dbReference>
<dbReference type="SUPFAM" id="SSF47384">
    <property type="entry name" value="Homodimeric domain of signal transducing histidine kinase"/>
    <property type="match status" value="1"/>
</dbReference>
<evidence type="ECO:0000256" key="4">
    <source>
        <dbReference type="ARBA" id="ARBA00022475"/>
    </source>
</evidence>
<dbReference type="InterPro" id="IPR005467">
    <property type="entry name" value="His_kinase_dom"/>
</dbReference>
<dbReference type="Pfam" id="PF00512">
    <property type="entry name" value="HisKA"/>
    <property type="match status" value="1"/>
</dbReference>
<evidence type="ECO:0000256" key="3">
    <source>
        <dbReference type="ARBA" id="ARBA00012438"/>
    </source>
</evidence>
<dbReference type="InterPro" id="IPR003594">
    <property type="entry name" value="HATPase_dom"/>
</dbReference>
<evidence type="ECO:0000313" key="14">
    <source>
        <dbReference type="Proteomes" id="UP001157946"/>
    </source>
</evidence>
<dbReference type="Pfam" id="PF02518">
    <property type="entry name" value="HATPase_c"/>
    <property type="match status" value="1"/>
</dbReference>
<evidence type="ECO:0000256" key="6">
    <source>
        <dbReference type="ARBA" id="ARBA00022679"/>
    </source>
</evidence>
<dbReference type="AlphaFoldDB" id="A0AA45WJ57"/>
<dbReference type="PANTHER" id="PTHR44936:SF10">
    <property type="entry name" value="SENSOR PROTEIN RSTB"/>
    <property type="match status" value="1"/>
</dbReference>
<evidence type="ECO:0000256" key="8">
    <source>
        <dbReference type="ARBA" id="ARBA00022777"/>
    </source>
</evidence>
<dbReference type="InterPro" id="IPR036890">
    <property type="entry name" value="HATPase_C_sf"/>
</dbReference>
<dbReference type="GO" id="GO:0005524">
    <property type="term" value="F:ATP binding"/>
    <property type="evidence" value="ECO:0007669"/>
    <property type="project" value="UniProtKB-KW"/>
</dbReference>
<feature type="domain" description="Histidine kinase" evidence="12">
    <location>
        <begin position="219"/>
        <end position="439"/>
    </location>
</feature>
<dbReference type="Gene3D" id="1.10.287.130">
    <property type="match status" value="1"/>
</dbReference>
<dbReference type="EC" id="2.7.13.3" evidence="3"/>
<comment type="catalytic activity">
    <reaction evidence="1">
        <text>ATP + protein L-histidine = ADP + protein N-phospho-L-histidine.</text>
        <dbReference type="EC" id="2.7.13.3"/>
    </reaction>
</comment>
<comment type="subcellular location">
    <subcellularLocation>
        <location evidence="2">Cell membrane</location>
        <topology evidence="2">Multi-pass membrane protein</topology>
    </subcellularLocation>
</comment>
<dbReference type="SMART" id="SM00388">
    <property type="entry name" value="HisKA"/>
    <property type="match status" value="1"/>
</dbReference>
<keyword evidence="14" id="KW-1185">Reference proteome</keyword>
<evidence type="ECO:0000256" key="7">
    <source>
        <dbReference type="ARBA" id="ARBA00022741"/>
    </source>
</evidence>
<proteinExistence type="predicted"/>
<evidence type="ECO:0000256" key="9">
    <source>
        <dbReference type="ARBA" id="ARBA00022840"/>
    </source>
</evidence>
<evidence type="ECO:0000256" key="1">
    <source>
        <dbReference type="ARBA" id="ARBA00000085"/>
    </source>
</evidence>
<keyword evidence="9" id="KW-0067">ATP-binding</keyword>
<dbReference type="RefSeq" id="WP_102991716.1">
    <property type="nucleotide sequence ID" value="NZ_FXTU01000001.1"/>
</dbReference>
<feature type="transmembrane region" description="Helical" evidence="11">
    <location>
        <begin position="7"/>
        <end position="30"/>
    </location>
</feature>
<dbReference type="Gene3D" id="3.30.565.10">
    <property type="entry name" value="Histidine kinase-like ATPase, C-terminal domain"/>
    <property type="match status" value="1"/>
</dbReference>
<keyword evidence="11" id="KW-0472">Membrane</keyword>
<reference evidence="13" key="1">
    <citation type="submission" date="2017-05" db="EMBL/GenBank/DDBJ databases">
        <authorList>
            <person name="Varghese N."/>
            <person name="Submissions S."/>
        </authorList>
    </citation>
    <scope>NUCLEOTIDE SEQUENCE</scope>
    <source>
        <strain evidence="13">DSM 45262</strain>
    </source>
</reference>
<keyword evidence="10" id="KW-0902">Two-component regulatory system</keyword>
<keyword evidence="5" id="KW-0597">Phosphoprotein</keyword>
<keyword evidence="4" id="KW-1003">Cell membrane</keyword>
<keyword evidence="8 13" id="KW-0418">Kinase</keyword>
<dbReference type="InterPro" id="IPR050980">
    <property type="entry name" value="2C_sensor_his_kinase"/>
</dbReference>
<dbReference type="SUPFAM" id="SSF55874">
    <property type="entry name" value="ATPase domain of HSP90 chaperone/DNA topoisomerase II/histidine kinase"/>
    <property type="match status" value="1"/>
</dbReference>
<dbReference type="InterPro" id="IPR003661">
    <property type="entry name" value="HisK_dim/P_dom"/>
</dbReference>
<keyword evidence="7" id="KW-0547">Nucleotide-binding</keyword>
<accession>A0AA45WJ57</accession>
<dbReference type="PROSITE" id="PS50109">
    <property type="entry name" value="HIS_KIN"/>
    <property type="match status" value="1"/>
</dbReference>
<dbReference type="SMART" id="SM00387">
    <property type="entry name" value="HATPase_c"/>
    <property type="match status" value="1"/>
</dbReference>
<dbReference type="InterPro" id="IPR036097">
    <property type="entry name" value="HisK_dim/P_sf"/>
</dbReference>
<evidence type="ECO:0000259" key="12">
    <source>
        <dbReference type="PROSITE" id="PS50109"/>
    </source>
</evidence>
<protein>
    <recommendedName>
        <fullName evidence="3">histidine kinase</fullName>
        <ecNumber evidence="3">2.7.13.3</ecNumber>
    </recommendedName>
</protein>
<evidence type="ECO:0000256" key="10">
    <source>
        <dbReference type="ARBA" id="ARBA00023012"/>
    </source>
</evidence>
<dbReference type="Proteomes" id="UP001157946">
    <property type="component" value="Unassembled WGS sequence"/>
</dbReference>
<evidence type="ECO:0000256" key="5">
    <source>
        <dbReference type="ARBA" id="ARBA00022553"/>
    </source>
</evidence>
<dbReference type="PANTHER" id="PTHR44936">
    <property type="entry name" value="SENSOR PROTEIN CREC"/>
    <property type="match status" value="1"/>
</dbReference>
<dbReference type="InterPro" id="IPR004358">
    <property type="entry name" value="Sig_transdc_His_kin-like_C"/>
</dbReference>
<keyword evidence="6" id="KW-0808">Transferase</keyword>